<dbReference type="Proteomes" id="UP000324832">
    <property type="component" value="Unassembled WGS sequence"/>
</dbReference>
<dbReference type="EMBL" id="FZQP02004245">
    <property type="protein sequence ID" value="VVC99650.1"/>
    <property type="molecule type" value="Genomic_DNA"/>
</dbReference>
<accession>A0A5E4QPQ4</accession>
<gene>
    <name evidence="1" type="ORF">LSINAPIS_LOCUS10484</name>
</gene>
<organism evidence="1 2">
    <name type="scientific">Leptidea sinapis</name>
    <dbReference type="NCBI Taxonomy" id="189913"/>
    <lineage>
        <taxon>Eukaryota</taxon>
        <taxon>Metazoa</taxon>
        <taxon>Ecdysozoa</taxon>
        <taxon>Arthropoda</taxon>
        <taxon>Hexapoda</taxon>
        <taxon>Insecta</taxon>
        <taxon>Pterygota</taxon>
        <taxon>Neoptera</taxon>
        <taxon>Endopterygota</taxon>
        <taxon>Lepidoptera</taxon>
        <taxon>Glossata</taxon>
        <taxon>Ditrysia</taxon>
        <taxon>Papilionoidea</taxon>
        <taxon>Pieridae</taxon>
        <taxon>Dismorphiinae</taxon>
        <taxon>Leptidea</taxon>
    </lineage>
</organism>
<keyword evidence="2" id="KW-1185">Reference proteome</keyword>
<protein>
    <submittedName>
        <fullName evidence="1">Uncharacterized protein</fullName>
    </submittedName>
</protein>
<name>A0A5E4QPQ4_9NEOP</name>
<evidence type="ECO:0000313" key="1">
    <source>
        <dbReference type="EMBL" id="VVC99650.1"/>
    </source>
</evidence>
<proteinExistence type="predicted"/>
<evidence type="ECO:0000313" key="2">
    <source>
        <dbReference type="Proteomes" id="UP000324832"/>
    </source>
</evidence>
<reference evidence="1 2" key="1">
    <citation type="submission" date="2017-07" db="EMBL/GenBank/DDBJ databases">
        <authorList>
            <person name="Talla V."/>
            <person name="Backstrom N."/>
        </authorList>
    </citation>
    <scope>NUCLEOTIDE SEQUENCE [LARGE SCALE GENOMIC DNA]</scope>
</reference>
<dbReference type="AlphaFoldDB" id="A0A5E4QPQ4"/>
<sequence length="109" mass="12445">MPYASHSKGITARMEPQSATAASSINFGNFVQAAYQENLVVRETEERARRAREARAAAERDRRDRQHRYKQFVDMDHAQEGVMDRVGCDSVTLRTCTQQTHVFATAREI</sequence>